<gene>
    <name evidence="2" type="ORF">CVO77_18480</name>
</gene>
<protein>
    <recommendedName>
        <fullName evidence="4">Acetoacetate decarboxylase</fullName>
    </recommendedName>
</protein>
<evidence type="ECO:0000313" key="3">
    <source>
        <dbReference type="Proteomes" id="UP000238954"/>
    </source>
</evidence>
<dbReference type="InterPro" id="IPR023375">
    <property type="entry name" value="ADC_dom_sf"/>
</dbReference>
<dbReference type="Proteomes" id="UP000238954">
    <property type="component" value="Chromosome"/>
</dbReference>
<dbReference type="Pfam" id="PF06314">
    <property type="entry name" value="ADC"/>
    <property type="match status" value="1"/>
</dbReference>
<keyword evidence="3" id="KW-1185">Reference proteome</keyword>
<comment type="caution">
    <text evidence="2">The sequence shown here is derived from an EMBL/GenBank/DDBJ whole genome shotgun (WGS) entry which is preliminary data.</text>
</comment>
<evidence type="ECO:0000256" key="1">
    <source>
        <dbReference type="SAM" id="MobiDB-lite"/>
    </source>
</evidence>
<name>A0A2S8B3R3_9SPHN</name>
<sequence>MRASKLPCNGGEGRGMSGQCRAQPRSGEAPGLWSRHSRIMACRSLVFVSHRFDMPALFGPSVVPDRSVVPFAEVVSISFETTVEAAERLMPRFFKPAGPPVVTVTRIDYQDVDYLGGRGYREIVVSVGALHGDNHRAAGFAPVMWVTEPGALISGREFMGFAKLPATMEAIEREGDSCRFRASEYDAVLMEGRVSGLHPLSDDSLARVNQSAEAVRTYGWKLIPGDGETPDVDHPMMNVMRWNYSRAWSGDGDIRFHRPDARAAPLSAHVVEALADVPVVASRRAFVAEGRAEIDRTATRRLHG</sequence>
<dbReference type="Gene3D" id="2.40.400.10">
    <property type="entry name" value="Acetoacetate decarboxylase-like"/>
    <property type="match status" value="1"/>
</dbReference>
<accession>A0A2S8B3R3</accession>
<dbReference type="GO" id="GO:0016829">
    <property type="term" value="F:lyase activity"/>
    <property type="evidence" value="ECO:0007669"/>
    <property type="project" value="InterPro"/>
</dbReference>
<organism evidence="2 3">
    <name type="scientific">Sphingopyxis lindanitolerans</name>
    <dbReference type="NCBI Taxonomy" id="2054227"/>
    <lineage>
        <taxon>Bacteria</taxon>
        <taxon>Pseudomonadati</taxon>
        <taxon>Pseudomonadota</taxon>
        <taxon>Alphaproteobacteria</taxon>
        <taxon>Sphingomonadales</taxon>
        <taxon>Sphingomonadaceae</taxon>
        <taxon>Sphingopyxis</taxon>
    </lineage>
</organism>
<feature type="region of interest" description="Disordered" evidence="1">
    <location>
        <begin position="1"/>
        <end position="31"/>
    </location>
</feature>
<dbReference type="EMBL" id="PHFW01000003">
    <property type="protein sequence ID" value="PQM26958.1"/>
    <property type="molecule type" value="Genomic_DNA"/>
</dbReference>
<dbReference type="AlphaFoldDB" id="A0A2S8B3R3"/>
<proteinExistence type="predicted"/>
<dbReference type="InterPro" id="IPR010451">
    <property type="entry name" value="Acetoacetate_decarboxylase"/>
</dbReference>
<dbReference type="SUPFAM" id="SSF160104">
    <property type="entry name" value="Acetoacetate decarboxylase-like"/>
    <property type="match status" value="1"/>
</dbReference>
<reference evidence="3" key="1">
    <citation type="submission" date="2017-11" db="EMBL/GenBank/DDBJ databases">
        <title>The complete genome sequence of Sphingopyxis pomeranensis sp. nov. strain WS5A3p.</title>
        <authorList>
            <person name="Kaminski M.A."/>
        </authorList>
    </citation>
    <scope>NUCLEOTIDE SEQUENCE [LARGE SCALE GENOMIC DNA]</scope>
    <source>
        <strain evidence="3">WS5A3p</strain>
    </source>
</reference>
<evidence type="ECO:0008006" key="4">
    <source>
        <dbReference type="Google" id="ProtNLM"/>
    </source>
</evidence>
<evidence type="ECO:0000313" key="2">
    <source>
        <dbReference type="EMBL" id="PQM26958.1"/>
    </source>
</evidence>